<dbReference type="Pfam" id="PF22483">
    <property type="entry name" value="Mu-transpos_C_2"/>
    <property type="match status" value="1"/>
</dbReference>
<organism evidence="2">
    <name type="scientific">Pantoea sp. BJ2</name>
    <dbReference type="NCBI Taxonomy" id="3141322"/>
    <lineage>
        <taxon>Bacteria</taxon>
        <taxon>Pseudomonadati</taxon>
        <taxon>Pseudomonadota</taxon>
        <taxon>Gammaproteobacteria</taxon>
        <taxon>Enterobacterales</taxon>
        <taxon>Erwiniaceae</taxon>
        <taxon>Pantoea</taxon>
    </lineage>
</organism>
<keyword evidence="2" id="KW-0614">Plasmid</keyword>
<dbReference type="PANTHER" id="PTHR35004:SF8">
    <property type="entry name" value="TRANSPOSASE RV3428C-RELATED"/>
    <property type="match status" value="1"/>
</dbReference>
<accession>A0AAU7U3S2</accession>
<evidence type="ECO:0000313" key="2">
    <source>
        <dbReference type="EMBL" id="XBV47452.1"/>
    </source>
</evidence>
<geneLocation type="plasmid" evidence="2">
    <name>plasmindB</name>
</geneLocation>
<protein>
    <recommendedName>
        <fullName evidence="1">Transposase for insertion sequence element IS21-like C-terminal domain-containing protein</fullName>
    </recommendedName>
</protein>
<name>A0AAU7U3S2_9GAMM</name>
<reference evidence="2" key="1">
    <citation type="submission" date="2024-06" db="EMBL/GenBank/DDBJ databases">
        <title>Multiomics insights into the TNT degradation mechanism by Pantoea sp. BJ2 isolated from an ammunition destruction site.</title>
        <authorList>
            <person name="Luo J."/>
        </authorList>
    </citation>
    <scope>NUCLEOTIDE SEQUENCE</scope>
    <source>
        <strain evidence="2">BJ2</strain>
        <plasmid evidence="2">plasmindB</plasmid>
    </source>
</reference>
<feature type="domain" description="Transposase for insertion sequence element IS21-like C-terminal" evidence="1">
    <location>
        <begin position="36"/>
        <end position="106"/>
    </location>
</feature>
<dbReference type="RefSeq" id="WP_350262476.1">
    <property type="nucleotide sequence ID" value="NZ_CP158294.1"/>
</dbReference>
<dbReference type="PANTHER" id="PTHR35004">
    <property type="entry name" value="TRANSPOSASE RV3428C-RELATED"/>
    <property type="match status" value="1"/>
</dbReference>
<dbReference type="AlphaFoldDB" id="A0AAU7U3S2"/>
<evidence type="ECO:0000259" key="1">
    <source>
        <dbReference type="Pfam" id="PF22483"/>
    </source>
</evidence>
<sequence length="118" mass="13668">MGGLLKELNHRAYRHYPGSSRQTRFDALDRPALTALPRCRYEYTDIRRAKVGPDYHVLYQRHAYSVPHALVGSHIDIEAGTRLVRLYHRGQMVAQHSKALKEGGFTTLNEHMPELHRH</sequence>
<gene>
    <name evidence="2" type="ORF">AAF463_24245</name>
</gene>
<dbReference type="InterPro" id="IPR054353">
    <property type="entry name" value="IstA-like_C"/>
</dbReference>
<dbReference type="EMBL" id="CP158294">
    <property type="protein sequence ID" value="XBV47452.1"/>
    <property type="molecule type" value="Genomic_DNA"/>
</dbReference>
<proteinExistence type="predicted"/>